<gene>
    <name evidence="1" type="ORF">SAMN05216259_12040</name>
</gene>
<reference evidence="1 2" key="1">
    <citation type="submission" date="2016-10" db="EMBL/GenBank/DDBJ databases">
        <authorList>
            <person name="de Groot N.N."/>
        </authorList>
    </citation>
    <scope>NUCLEOTIDE SEQUENCE [LARGE SCALE GENOMIC DNA]</scope>
    <source>
        <strain evidence="1 2">CGMCC 4.2022</strain>
    </source>
</reference>
<evidence type="ECO:0000313" key="2">
    <source>
        <dbReference type="Proteomes" id="UP000199341"/>
    </source>
</evidence>
<dbReference type="EMBL" id="FNIE01000020">
    <property type="protein sequence ID" value="SDP22054.1"/>
    <property type="molecule type" value="Genomic_DNA"/>
</dbReference>
<organism evidence="1 2">
    <name type="scientific">Actinacidiphila guanduensis</name>
    <dbReference type="NCBI Taxonomy" id="310781"/>
    <lineage>
        <taxon>Bacteria</taxon>
        <taxon>Bacillati</taxon>
        <taxon>Actinomycetota</taxon>
        <taxon>Actinomycetes</taxon>
        <taxon>Kitasatosporales</taxon>
        <taxon>Streptomycetaceae</taxon>
        <taxon>Actinacidiphila</taxon>
    </lineage>
</organism>
<keyword evidence="2" id="KW-1185">Reference proteome</keyword>
<dbReference type="Proteomes" id="UP000199341">
    <property type="component" value="Unassembled WGS sequence"/>
</dbReference>
<accession>A0A1H0QXT3</accession>
<evidence type="ECO:0008006" key="3">
    <source>
        <dbReference type="Google" id="ProtNLM"/>
    </source>
</evidence>
<proteinExistence type="predicted"/>
<dbReference type="AlphaFoldDB" id="A0A1H0QXT3"/>
<sequence length="34" mass="3639">MGDAANPTSNALYRRIGYRPIAPIDVYDFAAAAP</sequence>
<evidence type="ECO:0000313" key="1">
    <source>
        <dbReference type="EMBL" id="SDP22054.1"/>
    </source>
</evidence>
<name>A0A1H0QXT3_9ACTN</name>
<protein>
    <recommendedName>
        <fullName evidence="3">GNAT family N-acetyltransferase</fullName>
    </recommendedName>
</protein>